<dbReference type="Pfam" id="PF01475">
    <property type="entry name" value="FUR"/>
    <property type="match status" value="1"/>
</dbReference>
<accession>A0A1W1WGW1</accession>
<dbReference type="PANTHER" id="PTHR33202:SF7">
    <property type="entry name" value="FERRIC UPTAKE REGULATION PROTEIN"/>
    <property type="match status" value="1"/>
</dbReference>
<keyword evidence="10" id="KW-1185">Reference proteome</keyword>
<dbReference type="GO" id="GO:0003700">
    <property type="term" value="F:DNA-binding transcription factor activity"/>
    <property type="evidence" value="ECO:0007669"/>
    <property type="project" value="InterPro"/>
</dbReference>
<feature type="binding site" evidence="8">
    <location>
        <position position="131"/>
    </location>
    <ligand>
        <name>Fe cation</name>
        <dbReference type="ChEBI" id="CHEBI:24875"/>
    </ligand>
</feature>
<sequence length="147" mass="16628">MKPMSPSFRTLDLLRSSGLRITPQRLAVFESIAALDHPAADDIYDRLRHSHSAMSVATVYNTVERLVQEGLVRVIMVEGKRRYDLRLDRHDHLLCQVCHRLEDCPDDCPSAGIAVPKELLVKGQTWQINQHTVILEGVCPDCMNSQP</sequence>
<proteinExistence type="inferred from homology"/>
<dbReference type="GO" id="GO:1900376">
    <property type="term" value="P:regulation of secondary metabolite biosynthetic process"/>
    <property type="evidence" value="ECO:0007669"/>
    <property type="project" value="TreeGrafter"/>
</dbReference>
<comment type="similarity">
    <text evidence="1">Belongs to the Fur family.</text>
</comment>
<evidence type="ECO:0000313" key="10">
    <source>
        <dbReference type="Proteomes" id="UP000192660"/>
    </source>
</evidence>
<feature type="binding site" evidence="7">
    <location>
        <position position="98"/>
    </location>
    <ligand>
        <name>Zn(2+)</name>
        <dbReference type="ChEBI" id="CHEBI:29105"/>
    </ligand>
</feature>
<evidence type="ECO:0000313" key="9">
    <source>
        <dbReference type="EMBL" id="SMC05432.1"/>
    </source>
</evidence>
<dbReference type="GO" id="GO:0000976">
    <property type="term" value="F:transcription cis-regulatory region binding"/>
    <property type="evidence" value="ECO:0007669"/>
    <property type="project" value="TreeGrafter"/>
</dbReference>
<keyword evidence="4" id="KW-0805">Transcription regulation</keyword>
<evidence type="ECO:0000256" key="4">
    <source>
        <dbReference type="ARBA" id="ARBA00023015"/>
    </source>
</evidence>
<keyword evidence="7" id="KW-0479">Metal-binding</keyword>
<dbReference type="Proteomes" id="UP000192660">
    <property type="component" value="Unassembled WGS sequence"/>
</dbReference>
<comment type="cofactor">
    <cofactor evidence="7">
        <name>Zn(2+)</name>
        <dbReference type="ChEBI" id="CHEBI:29105"/>
    </cofactor>
    <text evidence="7">Binds 1 zinc ion per subunit.</text>
</comment>
<evidence type="ECO:0000256" key="7">
    <source>
        <dbReference type="PIRSR" id="PIRSR602481-1"/>
    </source>
</evidence>
<dbReference type="InterPro" id="IPR002481">
    <property type="entry name" value="FUR"/>
</dbReference>
<organism evidence="9 10">
    <name type="scientific">Sulfobacillus thermosulfidooxidans (strain DSM 9293 / VKM B-1269 / AT-1)</name>
    <dbReference type="NCBI Taxonomy" id="929705"/>
    <lineage>
        <taxon>Bacteria</taxon>
        <taxon>Bacillati</taxon>
        <taxon>Bacillota</taxon>
        <taxon>Clostridia</taxon>
        <taxon>Eubacteriales</taxon>
        <taxon>Clostridiales Family XVII. Incertae Sedis</taxon>
        <taxon>Sulfobacillus</taxon>
    </lineage>
</organism>
<dbReference type="EMBL" id="FWWY01000001">
    <property type="protein sequence ID" value="SMC05432.1"/>
    <property type="molecule type" value="Genomic_DNA"/>
</dbReference>
<dbReference type="InterPro" id="IPR036388">
    <property type="entry name" value="WH-like_DNA-bd_sf"/>
</dbReference>
<dbReference type="Gene3D" id="3.30.1490.190">
    <property type="match status" value="1"/>
</dbReference>
<dbReference type="SUPFAM" id="SSF46785">
    <property type="entry name" value="Winged helix' DNA-binding domain"/>
    <property type="match status" value="1"/>
</dbReference>
<keyword evidence="6" id="KW-0804">Transcription</keyword>
<feature type="binding site" evidence="7">
    <location>
        <position position="95"/>
    </location>
    <ligand>
        <name>Zn(2+)</name>
        <dbReference type="ChEBI" id="CHEBI:29105"/>
    </ligand>
</feature>
<gene>
    <name evidence="9" type="ORF">SAMN00768000_2246</name>
</gene>
<evidence type="ECO:0000256" key="8">
    <source>
        <dbReference type="PIRSR" id="PIRSR602481-2"/>
    </source>
</evidence>
<feature type="binding site" evidence="7">
    <location>
        <position position="142"/>
    </location>
    <ligand>
        <name>Zn(2+)</name>
        <dbReference type="ChEBI" id="CHEBI:29105"/>
    </ligand>
</feature>
<reference evidence="10" key="1">
    <citation type="submission" date="2017-04" db="EMBL/GenBank/DDBJ databases">
        <authorList>
            <person name="Varghese N."/>
            <person name="Submissions S."/>
        </authorList>
    </citation>
    <scope>NUCLEOTIDE SEQUENCE [LARGE SCALE GENOMIC DNA]</scope>
    <source>
        <strain evidence="10">DSM 9293</strain>
    </source>
</reference>
<dbReference type="InterPro" id="IPR043135">
    <property type="entry name" value="Fur_C"/>
</dbReference>
<dbReference type="STRING" id="28034.BFX07_09000"/>
<protein>
    <submittedName>
        <fullName evidence="9">Fur family transcriptional regulator, peroxide stress response regulator</fullName>
    </submittedName>
</protein>
<keyword evidence="3 7" id="KW-0862">Zinc</keyword>
<evidence type="ECO:0000256" key="3">
    <source>
        <dbReference type="ARBA" id="ARBA00022833"/>
    </source>
</evidence>
<dbReference type="AlphaFoldDB" id="A0A1W1WGW1"/>
<feature type="binding site" evidence="7">
    <location>
        <position position="139"/>
    </location>
    <ligand>
        <name>Zn(2+)</name>
        <dbReference type="ChEBI" id="CHEBI:29105"/>
    </ligand>
</feature>
<dbReference type="GO" id="GO:0008270">
    <property type="term" value="F:zinc ion binding"/>
    <property type="evidence" value="ECO:0007669"/>
    <property type="project" value="TreeGrafter"/>
</dbReference>
<dbReference type="InterPro" id="IPR036390">
    <property type="entry name" value="WH_DNA-bd_sf"/>
</dbReference>
<dbReference type="Gene3D" id="1.10.10.10">
    <property type="entry name" value="Winged helix-like DNA-binding domain superfamily/Winged helix DNA-binding domain"/>
    <property type="match status" value="1"/>
</dbReference>
<name>A0A1W1WGW1_SULTA</name>
<keyword evidence="2" id="KW-0678">Repressor</keyword>
<comment type="cofactor">
    <cofactor evidence="8">
        <name>Mn(2+)</name>
        <dbReference type="ChEBI" id="CHEBI:29035"/>
    </cofactor>
    <cofactor evidence="8">
        <name>Fe(2+)</name>
        <dbReference type="ChEBI" id="CHEBI:29033"/>
    </cofactor>
    <text evidence="8">Binds 1 Mn(2+) or Fe(2+) ion per subunit.</text>
</comment>
<evidence type="ECO:0000256" key="2">
    <source>
        <dbReference type="ARBA" id="ARBA00022491"/>
    </source>
</evidence>
<keyword evidence="8" id="KW-0408">Iron</keyword>
<keyword evidence="5" id="KW-0238">DNA-binding</keyword>
<dbReference type="CDD" id="cd07153">
    <property type="entry name" value="Fur_like"/>
    <property type="match status" value="1"/>
</dbReference>
<evidence type="ECO:0000256" key="6">
    <source>
        <dbReference type="ARBA" id="ARBA00023163"/>
    </source>
</evidence>
<feature type="binding site" evidence="8">
    <location>
        <position position="91"/>
    </location>
    <ligand>
        <name>Fe cation</name>
        <dbReference type="ChEBI" id="CHEBI:24875"/>
    </ligand>
</feature>
<dbReference type="PANTHER" id="PTHR33202">
    <property type="entry name" value="ZINC UPTAKE REGULATION PROTEIN"/>
    <property type="match status" value="1"/>
</dbReference>
<dbReference type="GO" id="GO:0045892">
    <property type="term" value="P:negative regulation of DNA-templated transcription"/>
    <property type="evidence" value="ECO:0007669"/>
    <property type="project" value="TreeGrafter"/>
</dbReference>
<evidence type="ECO:0000256" key="5">
    <source>
        <dbReference type="ARBA" id="ARBA00023125"/>
    </source>
</evidence>
<evidence type="ECO:0000256" key="1">
    <source>
        <dbReference type="ARBA" id="ARBA00007957"/>
    </source>
</evidence>